<dbReference type="EMBL" id="QEAM01000461">
    <property type="protein sequence ID" value="TPX39620.1"/>
    <property type="molecule type" value="Genomic_DNA"/>
</dbReference>
<comment type="caution">
    <text evidence="8">The sequence shown here is derived from an EMBL/GenBank/DDBJ whole genome shotgun (WGS) entry which is preliminary data.</text>
</comment>
<evidence type="ECO:0000313" key="8">
    <source>
        <dbReference type="EMBL" id="TPX39620.1"/>
    </source>
</evidence>
<evidence type="ECO:0000313" key="9">
    <source>
        <dbReference type="Proteomes" id="UP000317494"/>
    </source>
</evidence>
<dbReference type="GO" id="GO:0005794">
    <property type="term" value="C:Golgi apparatus"/>
    <property type="evidence" value="ECO:0007669"/>
    <property type="project" value="TreeGrafter"/>
</dbReference>
<dbReference type="AlphaFoldDB" id="A0A507CDN0"/>
<evidence type="ECO:0000256" key="6">
    <source>
        <dbReference type="SAM" id="Phobius"/>
    </source>
</evidence>
<dbReference type="SMART" id="SM01160">
    <property type="entry name" value="DUF1751"/>
    <property type="match status" value="1"/>
</dbReference>
<keyword evidence="4 6" id="KW-0472">Membrane</keyword>
<evidence type="ECO:0000256" key="4">
    <source>
        <dbReference type="ARBA" id="ARBA00023136"/>
    </source>
</evidence>
<dbReference type="OrthoDB" id="73612at2759"/>
<dbReference type="EMBL" id="QEAN01000350">
    <property type="protein sequence ID" value="TPX39505.1"/>
    <property type="molecule type" value="Genomic_DNA"/>
</dbReference>
<evidence type="ECO:0008006" key="11">
    <source>
        <dbReference type="Google" id="ProtNLM"/>
    </source>
</evidence>
<dbReference type="SUPFAM" id="SSF144091">
    <property type="entry name" value="Rhomboid-like"/>
    <property type="match status" value="1"/>
</dbReference>
<feature type="transmembrane region" description="Helical" evidence="6">
    <location>
        <begin position="205"/>
        <end position="222"/>
    </location>
</feature>
<feature type="region of interest" description="Disordered" evidence="5">
    <location>
        <begin position="333"/>
        <end position="379"/>
    </location>
</feature>
<keyword evidence="3 6" id="KW-1133">Transmembrane helix</keyword>
<accession>A0A507CDN0</accession>
<dbReference type="Gene3D" id="1.20.1540.10">
    <property type="entry name" value="Rhomboid-like"/>
    <property type="match status" value="1"/>
</dbReference>
<feature type="compositionally biased region" description="Low complexity" evidence="5">
    <location>
        <begin position="352"/>
        <end position="379"/>
    </location>
</feature>
<dbReference type="GO" id="GO:0016020">
    <property type="term" value="C:membrane"/>
    <property type="evidence" value="ECO:0007669"/>
    <property type="project" value="UniProtKB-SubCell"/>
</dbReference>
<feature type="region of interest" description="Disordered" evidence="5">
    <location>
        <begin position="277"/>
        <end position="297"/>
    </location>
</feature>
<reference evidence="9 10" key="1">
    <citation type="journal article" date="2019" name="Sci. Rep.">
        <title>Comparative genomics of chytrid fungi reveal insights into the obligate biotrophic and pathogenic lifestyle of Synchytrium endobioticum.</title>
        <authorList>
            <person name="van de Vossenberg B.T.L.H."/>
            <person name="Warris S."/>
            <person name="Nguyen H.D.T."/>
            <person name="van Gent-Pelzer M.P.E."/>
            <person name="Joly D.L."/>
            <person name="van de Geest H.C."/>
            <person name="Bonants P.J.M."/>
            <person name="Smith D.S."/>
            <person name="Levesque C.A."/>
            <person name="van der Lee T.A.J."/>
        </authorList>
    </citation>
    <scope>NUCLEOTIDE SEQUENCE [LARGE SCALE GENOMIC DNA]</scope>
    <source>
        <strain evidence="8 10">LEV6574</strain>
        <strain evidence="7 9">MB42</strain>
    </source>
</reference>
<dbReference type="FunFam" id="1.20.1540.10:FF:000004">
    <property type="entry name" value="Transmembrane protein 115"/>
    <property type="match status" value="1"/>
</dbReference>
<proteinExistence type="predicted"/>
<dbReference type="STRING" id="286115.A0A507CDN0"/>
<keyword evidence="2 6" id="KW-0812">Transmembrane</keyword>
<dbReference type="Proteomes" id="UP000317494">
    <property type="component" value="Unassembled WGS sequence"/>
</dbReference>
<dbReference type="GO" id="GO:0006890">
    <property type="term" value="P:retrograde vesicle-mediated transport, Golgi to endoplasmic reticulum"/>
    <property type="evidence" value="ECO:0007669"/>
    <property type="project" value="InterPro"/>
</dbReference>
<evidence type="ECO:0000256" key="3">
    <source>
        <dbReference type="ARBA" id="ARBA00022989"/>
    </source>
</evidence>
<evidence type="ECO:0000313" key="10">
    <source>
        <dbReference type="Proteomes" id="UP000320475"/>
    </source>
</evidence>
<feature type="transmembrane region" description="Helical" evidence="6">
    <location>
        <begin position="182"/>
        <end position="199"/>
    </location>
</feature>
<dbReference type="InterPro" id="IPR013861">
    <property type="entry name" value="TMEM115/Pdh1/Rbl19"/>
</dbReference>
<keyword evidence="9" id="KW-1185">Reference proteome</keyword>
<evidence type="ECO:0000256" key="5">
    <source>
        <dbReference type="SAM" id="MobiDB-lite"/>
    </source>
</evidence>
<dbReference type="InterPro" id="IPR035952">
    <property type="entry name" value="Rhomboid-like_sf"/>
</dbReference>
<gene>
    <name evidence="8" type="ORF">SeLEV6574_g07098</name>
    <name evidence="7" type="ORF">SeMB42_g06345</name>
</gene>
<evidence type="ECO:0000256" key="2">
    <source>
        <dbReference type="ARBA" id="ARBA00022692"/>
    </source>
</evidence>
<dbReference type="Proteomes" id="UP000320475">
    <property type="component" value="Unassembled WGS sequence"/>
</dbReference>
<dbReference type="VEuPathDB" id="FungiDB:SeMB42_g06345"/>
<dbReference type="PANTHER" id="PTHR13377">
    <property type="entry name" value="PLACENTAL PROTEIN 6"/>
    <property type="match status" value="1"/>
</dbReference>
<evidence type="ECO:0000256" key="1">
    <source>
        <dbReference type="ARBA" id="ARBA00004141"/>
    </source>
</evidence>
<feature type="transmembrane region" description="Helical" evidence="6">
    <location>
        <begin position="20"/>
        <end position="39"/>
    </location>
</feature>
<feature type="transmembrane region" description="Helical" evidence="6">
    <location>
        <begin position="110"/>
        <end position="135"/>
    </location>
</feature>
<organism evidence="8 10">
    <name type="scientific">Synchytrium endobioticum</name>
    <dbReference type="NCBI Taxonomy" id="286115"/>
    <lineage>
        <taxon>Eukaryota</taxon>
        <taxon>Fungi</taxon>
        <taxon>Fungi incertae sedis</taxon>
        <taxon>Chytridiomycota</taxon>
        <taxon>Chytridiomycota incertae sedis</taxon>
        <taxon>Chytridiomycetes</taxon>
        <taxon>Synchytriales</taxon>
        <taxon>Synchytriaceae</taxon>
        <taxon>Synchytrium</taxon>
    </lineage>
</organism>
<comment type="subcellular location">
    <subcellularLocation>
        <location evidence="1">Membrane</location>
        <topology evidence="1">Multi-pass membrane protein</topology>
    </subcellularLocation>
</comment>
<dbReference type="PANTHER" id="PTHR13377:SF3">
    <property type="entry name" value="TRANSMEMBRANE PROTEIN 115"/>
    <property type="match status" value="1"/>
</dbReference>
<evidence type="ECO:0000313" key="7">
    <source>
        <dbReference type="EMBL" id="TPX39505.1"/>
    </source>
</evidence>
<name>A0A507CDN0_9FUNG</name>
<feature type="transmembrane region" description="Helical" evidence="6">
    <location>
        <begin position="141"/>
        <end position="161"/>
    </location>
</feature>
<feature type="transmembrane region" description="Helical" evidence="6">
    <location>
        <begin position="68"/>
        <end position="89"/>
    </location>
</feature>
<dbReference type="Pfam" id="PF08551">
    <property type="entry name" value="DUF1751"/>
    <property type="match status" value="1"/>
</dbReference>
<sequence>MYTSQLKHSLSNIPVATRLLTLSIIIISTLGFLLSFPAASNQGDNVVVDASAGGRLIPLLAMVPGSSIFYMWTFVTAGFLETSLLPLLIDGFGFVMMARYMEHAWGLREFVMFVGIVNVSAYFGAFVMALIEYAGSLDPTYFYETQVCGLGGILCGFVVAYKQMVPEHTVTLFKFFSIRVKQLPSLVIIGHLILVLFRLEGNLQFWVALYGSLSAWVYIRFYKVQDGIRGDRSETFSIASFFPEVLHPIIKPTSNSSFNLLVKLKICPPLVGTASEGHMDLETGKSRASMSGPSATVEAERRRALALKALDERAAARAQQNVIPPIMSSTSIASSIGGRPSLSPSLKPQAPPIAKSNSSASSSPTGPKVSSPSSLKTND</sequence>
<protein>
    <recommendedName>
        <fullName evidence="11">Peptidase S54 rhomboid domain-containing protein</fullName>
    </recommendedName>
</protein>